<keyword evidence="2" id="KW-1185">Reference proteome</keyword>
<dbReference type="Proteomes" id="UP000295172">
    <property type="component" value="Unassembled WGS sequence"/>
</dbReference>
<evidence type="ECO:0000313" key="1">
    <source>
        <dbReference type="EMBL" id="TDD20077.1"/>
    </source>
</evidence>
<gene>
    <name evidence="1" type="ORF">E1218_23035</name>
</gene>
<evidence type="ECO:0000313" key="2">
    <source>
        <dbReference type="Proteomes" id="UP000295172"/>
    </source>
</evidence>
<organism evidence="1 2">
    <name type="scientific">Kribbella turkmenica</name>
    <dbReference type="NCBI Taxonomy" id="2530375"/>
    <lineage>
        <taxon>Bacteria</taxon>
        <taxon>Bacillati</taxon>
        <taxon>Actinomycetota</taxon>
        <taxon>Actinomycetes</taxon>
        <taxon>Propionibacteriales</taxon>
        <taxon>Kribbellaceae</taxon>
        <taxon>Kribbella</taxon>
    </lineage>
</organism>
<sequence>MDSVATAARLEWWANSSTCLAAFEVSVTISVGDHGWEATGELARIEEGDDLTFFCDLGDAFDLCFPDESTVAVTVTALTPTGSFALTGAQ</sequence>
<accession>A0A4R4WPH1</accession>
<proteinExistence type="predicted"/>
<comment type="caution">
    <text evidence="1">The sequence shown here is derived from an EMBL/GenBank/DDBJ whole genome shotgun (WGS) entry which is preliminary data.</text>
</comment>
<dbReference type="EMBL" id="SMKR01000107">
    <property type="protein sequence ID" value="TDD20077.1"/>
    <property type="molecule type" value="Genomic_DNA"/>
</dbReference>
<reference evidence="1 2" key="1">
    <citation type="submission" date="2019-02" db="EMBL/GenBank/DDBJ databases">
        <title>Draft genome sequences of novel Actinobacteria.</title>
        <authorList>
            <person name="Sahin N."/>
            <person name="Ay H."/>
            <person name="Saygin H."/>
        </authorList>
    </citation>
    <scope>NUCLEOTIDE SEQUENCE [LARGE SCALE GENOMIC DNA]</scope>
    <source>
        <strain evidence="1 2">16K104</strain>
    </source>
</reference>
<protein>
    <submittedName>
        <fullName evidence="1">Uncharacterized protein</fullName>
    </submittedName>
</protein>
<dbReference type="OrthoDB" id="3382315at2"/>
<dbReference type="RefSeq" id="WP_132323487.1">
    <property type="nucleotide sequence ID" value="NZ_SMKR01000107.1"/>
</dbReference>
<dbReference type="AlphaFoldDB" id="A0A4R4WPH1"/>
<name>A0A4R4WPH1_9ACTN</name>